<organism evidence="7 8">
    <name type="scientific">Pseudomonas rustica</name>
    <dbReference type="NCBI Taxonomy" id="2827099"/>
    <lineage>
        <taxon>Bacteria</taxon>
        <taxon>Pseudomonadati</taxon>
        <taxon>Pseudomonadota</taxon>
        <taxon>Gammaproteobacteria</taxon>
        <taxon>Pseudomonadales</taxon>
        <taxon>Pseudomonadaceae</taxon>
        <taxon>Pseudomonas</taxon>
    </lineage>
</organism>
<sequence length="1480" mass="166550">MTQDPQLIATPQSLPKGGGAIQTLGANIGTVGSSGAATCEIALPISAGRGYAPALSLRYSSSHGNGVFGLGWYLPVPTISRRTSLGVPAYNDEDLFVGPEGTVWMPDRNKDSGAIESTRKHYADDSTNPVHSVVRYRPRVERGFDRIEHWASADNPVGFWLVRSADGHQHVYGKTPSARRADPAHPDHVAEWLLEESMNAHGEHILYEYSTEPLATGIQCYLTRVRYGNVTGAPQLYAFTHPSATDRRCHFELCFDYGERAATLEDKPDVAGRAIVEERPDPFSDFRYGFELRTTRLCRQVLMFHHFPDEEKMTSGPILVRRALFEYQTSPLSCSLLTAVFNQAYGSDGNTDYLPPLEFSYTPFDWQPETNRFQPFEVLNTLQHPPLFQFVDLYGEGLPGILQQTEKAWRYCAPKRHEDGGDRVDYLPAQLLPHIPVADSGKSVRQILGHFTGNDRPDWLMLQPGISGFFTLDALGKWSGFTPFEAFPTEFFQANGQLVDLMGTGLGDLAIIGPRSVRLNASLGKAGFKMATDILRMPDDDDLPSDNHSASELVAFSDVLGSGQQHLVRIRHNEMKCWPNLGRGRFGTGRVIAPLDFAYESFDASRILLADLDGSGATDLIYLQADGARIFMNCFGNGLAAPIKLPWPNGLHLDRFCQVRAADLQGIGCSSLVIGIPGSATRYWRYDFVNGKPYLLGTTDNNMGAIHSIRYRSSAQEWLDEKKQLLAKNKKTLCRLPFPLPVVKEQTVHDEITDNRLTRHFTYRRAAYDSKEREFRGFGLLEQTDSLESGSSPYSAHTPPMLSKTWFHSGDTIDPLLPASDWRDKDAVALKPAIQNIGESWSPDTHKRKAATAHWKSRQREMAIALAGSVLREETYARDADARSVVPYSVQTYRYQLNELRGRGKHSPCSIVHPVLAETVRLEYERIADDPQCRHTLNLQWDQYGFTTHSIEIRYARRKQATDASPFTDEWQQQWWRDAHDDQQQFYYVQENRERFIHLDAGQNHRLGLPYLQCAHALRLPKSPLPDGLDPAGINHESMLKLSATARWKTLRVLTALSVLRYRDSKTDETLAVGQASIEALMDHRETAEINDLALKAFATLQTAPRAVDIREKLQASGYRNMTIAPPLQDTWAIAADLWSVRRDYTTYQGADGFFRPKTFSASRQQAPTTIGYDRYHCLITSITLPDQCTTQTRAIDYRTLSATQLIDPNGIIREARYDGFGNVRVLSQYKKTVDKQQGFKPLDAHQLNTSTVAAIESPQQSLQQAASAFFYAPLSWMGTVAPVDTEQESQWRNQAIASGELLPGGFIRASTRKRLQHLATLTPAQRYLRRKTSNAVREPVHSVALQADRYPDAAGQQIGIMIASQDGFGRPLQNKQKVDARWRVSAPVEYDNKGRVIRLYRPWFSDDYRYSHDAIKRTSGFCDQQFYDPAGRLIRVINASGDERRYAYHPWYTLSEDENDTHADKPFENTLSLEPGDAS</sequence>
<dbReference type="InterPro" id="IPR006530">
    <property type="entry name" value="YD"/>
</dbReference>
<dbReference type="EMBL" id="JAGYHF010000002">
    <property type="protein sequence ID" value="MBS4077734.1"/>
    <property type="molecule type" value="Genomic_DNA"/>
</dbReference>
<proteinExistence type="predicted"/>
<evidence type="ECO:0000313" key="7">
    <source>
        <dbReference type="EMBL" id="MBS4077734.1"/>
    </source>
</evidence>
<name>A0ABS5MUK2_9PSED</name>
<dbReference type="PRINTS" id="PR01341">
    <property type="entry name" value="SALSPVBPROT"/>
</dbReference>
<evidence type="ECO:0000313" key="8">
    <source>
        <dbReference type="Proteomes" id="UP000676035"/>
    </source>
</evidence>
<dbReference type="InterPro" id="IPR022044">
    <property type="entry name" value="TcdB_toxin_mid/C"/>
</dbReference>
<evidence type="ECO:0000256" key="1">
    <source>
        <dbReference type="ARBA" id="ARBA00004613"/>
    </source>
</evidence>
<feature type="region of interest" description="Disordered" evidence="4">
    <location>
        <begin position="1460"/>
        <end position="1480"/>
    </location>
</feature>
<dbReference type="Gene3D" id="2.180.10.10">
    <property type="entry name" value="RHS repeat-associated core"/>
    <property type="match status" value="1"/>
</dbReference>
<evidence type="ECO:0000256" key="2">
    <source>
        <dbReference type="ARBA" id="ARBA00022525"/>
    </source>
</evidence>
<dbReference type="Pfam" id="PF12255">
    <property type="entry name" value="TcdB_toxin_midC"/>
    <property type="match status" value="1"/>
</dbReference>
<protein>
    <submittedName>
        <fullName evidence="7">Toxin</fullName>
    </submittedName>
</protein>
<feature type="domain" description="Insecticide toxin TcdB middle/C-terminal" evidence="5">
    <location>
        <begin position="862"/>
        <end position="1009"/>
    </location>
</feature>
<keyword evidence="8" id="KW-1185">Reference proteome</keyword>
<comment type="subcellular location">
    <subcellularLocation>
        <location evidence="1">Secreted</location>
    </subcellularLocation>
</comment>
<evidence type="ECO:0000259" key="6">
    <source>
        <dbReference type="Pfam" id="PF12256"/>
    </source>
</evidence>
<dbReference type="InterPro" id="IPR022045">
    <property type="entry name" value="TcdB_toxin_mid/N"/>
</dbReference>
<evidence type="ECO:0000256" key="4">
    <source>
        <dbReference type="SAM" id="MobiDB-lite"/>
    </source>
</evidence>
<dbReference type="NCBIfam" id="TIGR01643">
    <property type="entry name" value="YD_repeat_2x"/>
    <property type="match status" value="1"/>
</dbReference>
<dbReference type="Pfam" id="PF03534">
    <property type="entry name" value="SpvB"/>
    <property type="match status" value="1"/>
</dbReference>
<gene>
    <name evidence="7" type="ORF">KFS80_05455</name>
</gene>
<dbReference type="SUPFAM" id="SSF69318">
    <property type="entry name" value="Integrin alpha N-terminal domain"/>
    <property type="match status" value="1"/>
</dbReference>
<dbReference type="Pfam" id="PF12256">
    <property type="entry name" value="TcdB_toxin_midN"/>
    <property type="match status" value="1"/>
</dbReference>
<evidence type="ECO:0000259" key="5">
    <source>
        <dbReference type="Pfam" id="PF12255"/>
    </source>
</evidence>
<feature type="domain" description="Insecticide toxin TcdB middle/N-terminal" evidence="6">
    <location>
        <begin position="637"/>
        <end position="809"/>
    </location>
</feature>
<keyword evidence="3" id="KW-0843">Virulence</keyword>
<accession>A0ABS5MUK2</accession>
<dbReference type="RefSeq" id="WP_212544172.1">
    <property type="nucleotide sequence ID" value="NZ_JAGYHF010000002.1"/>
</dbReference>
<dbReference type="InterPro" id="IPR003284">
    <property type="entry name" value="Sal_SpvB"/>
</dbReference>
<dbReference type="InterPro" id="IPR028994">
    <property type="entry name" value="Integrin_alpha_N"/>
</dbReference>
<dbReference type="Proteomes" id="UP000676035">
    <property type="component" value="Unassembled WGS sequence"/>
</dbReference>
<evidence type="ECO:0000256" key="3">
    <source>
        <dbReference type="ARBA" id="ARBA00023026"/>
    </source>
</evidence>
<reference evidence="7 8" key="1">
    <citation type="submission" date="2021-04" db="EMBL/GenBank/DDBJ databases">
        <title>Pseudomonas rustica sp. nov. isolated from raw milk.</title>
        <authorList>
            <person name="Fiedler G."/>
            <person name="Gieschler S."/>
            <person name="Kabisch J."/>
            <person name="Grimmler C."/>
            <person name="Brinks E."/>
            <person name="Wagner N."/>
            <person name="Hetzer B."/>
            <person name="Franz C.M.A.P."/>
            <person name="Boehnlein C."/>
        </authorList>
    </citation>
    <scope>NUCLEOTIDE SEQUENCE [LARGE SCALE GENOMIC DNA]</scope>
    <source>
        <strain evidence="7 8">MBT-4</strain>
    </source>
</reference>
<keyword evidence="2" id="KW-0964">Secreted</keyword>
<comment type="caution">
    <text evidence="7">The sequence shown here is derived from an EMBL/GenBank/DDBJ whole genome shotgun (WGS) entry which is preliminary data.</text>
</comment>